<gene>
    <name evidence="1" type="ORF">KME32_33265</name>
</gene>
<dbReference type="Proteomes" id="UP000715781">
    <property type="component" value="Unassembled WGS sequence"/>
</dbReference>
<dbReference type="InterPro" id="IPR028082">
    <property type="entry name" value="Peripla_BP_I"/>
</dbReference>
<evidence type="ECO:0000313" key="1">
    <source>
        <dbReference type="EMBL" id="MBW4565870.1"/>
    </source>
</evidence>
<evidence type="ECO:0000313" key="2">
    <source>
        <dbReference type="Proteomes" id="UP000715781"/>
    </source>
</evidence>
<protein>
    <recommendedName>
        <fullName evidence="3">Leucine-binding protein domain-containing protein</fullName>
    </recommendedName>
</protein>
<organism evidence="1 2">
    <name type="scientific">Mojavia pulchra JT2-VF2</name>
    <dbReference type="NCBI Taxonomy" id="287848"/>
    <lineage>
        <taxon>Bacteria</taxon>
        <taxon>Bacillati</taxon>
        <taxon>Cyanobacteriota</taxon>
        <taxon>Cyanophyceae</taxon>
        <taxon>Nostocales</taxon>
        <taxon>Nostocaceae</taxon>
    </lineage>
</organism>
<reference evidence="1" key="1">
    <citation type="submission" date="2021-05" db="EMBL/GenBank/DDBJ databases">
        <authorList>
            <person name="Pietrasiak N."/>
            <person name="Ward R."/>
            <person name="Stajich J.E."/>
            <person name="Kurbessoian T."/>
        </authorList>
    </citation>
    <scope>NUCLEOTIDE SEQUENCE</scope>
    <source>
        <strain evidence="1">JT2-VF2</strain>
    </source>
</reference>
<dbReference type="Gene3D" id="3.40.50.2300">
    <property type="match status" value="1"/>
</dbReference>
<dbReference type="AlphaFoldDB" id="A0A951Q509"/>
<dbReference type="SUPFAM" id="SSF53822">
    <property type="entry name" value="Periplasmic binding protein-like I"/>
    <property type="match status" value="1"/>
</dbReference>
<dbReference type="EMBL" id="JAHHHN010000050">
    <property type="protein sequence ID" value="MBW4565870.1"/>
    <property type="molecule type" value="Genomic_DNA"/>
</dbReference>
<comment type="caution">
    <text evidence="1">The sequence shown here is derived from an EMBL/GenBank/DDBJ whole genome shotgun (WGS) entry which is preliminary data.</text>
</comment>
<sequence length="80" mass="8798">MSWGTATSYDATLAIIAGLQKSNTREELQKALHSPNFSVDGATGKIQFSPSGDRKDNPIFLVKVQQKLGTNQYEFVLIQP</sequence>
<evidence type="ECO:0008006" key="3">
    <source>
        <dbReference type="Google" id="ProtNLM"/>
    </source>
</evidence>
<reference evidence="1" key="2">
    <citation type="journal article" date="2022" name="Microbiol. Resour. Announc.">
        <title>Metagenome Sequencing to Explore Phylogenomics of Terrestrial Cyanobacteria.</title>
        <authorList>
            <person name="Ward R.D."/>
            <person name="Stajich J.E."/>
            <person name="Johansen J.R."/>
            <person name="Huntemann M."/>
            <person name="Clum A."/>
            <person name="Foster B."/>
            <person name="Foster B."/>
            <person name="Roux S."/>
            <person name="Palaniappan K."/>
            <person name="Varghese N."/>
            <person name="Mukherjee S."/>
            <person name="Reddy T.B.K."/>
            <person name="Daum C."/>
            <person name="Copeland A."/>
            <person name="Chen I.A."/>
            <person name="Ivanova N.N."/>
            <person name="Kyrpides N.C."/>
            <person name="Shapiro N."/>
            <person name="Eloe-Fadrosh E.A."/>
            <person name="Pietrasiak N."/>
        </authorList>
    </citation>
    <scope>NUCLEOTIDE SEQUENCE</scope>
    <source>
        <strain evidence="1">JT2-VF2</strain>
    </source>
</reference>
<name>A0A951Q509_9NOST</name>
<proteinExistence type="predicted"/>
<accession>A0A951Q509</accession>